<evidence type="ECO:0000256" key="5">
    <source>
        <dbReference type="ARBA" id="ARBA00023163"/>
    </source>
</evidence>
<evidence type="ECO:0000313" key="10">
    <source>
        <dbReference type="Proteomes" id="UP000054454"/>
    </source>
</evidence>
<evidence type="ECO:0000256" key="1">
    <source>
        <dbReference type="ARBA" id="ARBA00004123"/>
    </source>
</evidence>
<comment type="function">
    <text evidence="8">Component of the Mediator complex, a coactivator involved in the regulated transcription of nearly all RNA polymerase II-dependent genes. Mediator functions as a bridge to convey information from gene-specific regulatory proteins to the basal RNA polymerase II transcription machinery. Mediator is recruited to promoters by direct interactions with regulatory proteins and serves as a scaffold for the assembly of a functional preinitiation complex with RNA polymerase II and the general transcription factors.</text>
</comment>
<keyword evidence="10" id="KW-1185">Reference proteome</keyword>
<dbReference type="GeneID" id="28937624"/>
<dbReference type="Pfam" id="PF10018">
    <property type="entry name" value="Med4"/>
    <property type="match status" value="1"/>
</dbReference>
<comment type="caution">
    <text evidence="9">The sequence shown here is derived from an EMBL/GenBank/DDBJ whole genome shotgun (WGS) entry which is preliminary data.</text>
</comment>
<dbReference type="RefSeq" id="XP_018224862.1">
    <property type="nucleotide sequence ID" value="XM_018371421.1"/>
</dbReference>
<dbReference type="EMBL" id="LFVZ01000013">
    <property type="protein sequence ID" value="KTW26414.1"/>
    <property type="molecule type" value="Genomic_DNA"/>
</dbReference>
<dbReference type="Proteomes" id="UP000054454">
    <property type="component" value="Unassembled WGS sequence"/>
</dbReference>
<keyword evidence="5 8" id="KW-0804">Transcription</keyword>
<dbReference type="PANTHER" id="PTHR13208">
    <property type="entry name" value="MEDIATOR OF RNA POLYMERASE II TRANSCRIPTION SUBUNIT 4"/>
    <property type="match status" value="1"/>
</dbReference>
<gene>
    <name evidence="8" type="primary">MED4</name>
    <name evidence="9" type="ORF">T552_02895</name>
</gene>
<dbReference type="OrthoDB" id="1929813at2759"/>
<dbReference type="GO" id="GO:0003712">
    <property type="term" value="F:transcription coregulator activity"/>
    <property type="evidence" value="ECO:0007669"/>
    <property type="project" value="InterPro"/>
</dbReference>
<dbReference type="AlphaFoldDB" id="A0A0W4ZDN6"/>
<dbReference type="GO" id="GO:0006357">
    <property type="term" value="P:regulation of transcription by RNA polymerase II"/>
    <property type="evidence" value="ECO:0007669"/>
    <property type="project" value="InterPro"/>
</dbReference>
<evidence type="ECO:0000256" key="8">
    <source>
        <dbReference type="RuleBase" id="RU364141"/>
    </source>
</evidence>
<reference evidence="10" key="1">
    <citation type="journal article" date="2016" name="Nat. Commun.">
        <title>Genome analysis of three Pneumocystis species reveals adaptation mechanisms to life exclusively in mammalian hosts.</title>
        <authorList>
            <person name="Ma L."/>
            <person name="Chen Z."/>
            <person name="Huang D.W."/>
            <person name="Kutty G."/>
            <person name="Ishihara M."/>
            <person name="Wang H."/>
            <person name="Abouelleil A."/>
            <person name="Bishop L."/>
            <person name="Davey E."/>
            <person name="Deng R."/>
            <person name="Deng X."/>
            <person name="Fan L."/>
            <person name="Fantoni G."/>
            <person name="Fitzgerald M."/>
            <person name="Gogineni E."/>
            <person name="Goldberg J.M."/>
            <person name="Handley G."/>
            <person name="Hu X."/>
            <person name="Huber C."/>
            <person name="Jiao X."/>
            <person name="Jones K."/>
            <person name="Levin J.Z."/>
            <person name="Liu Y."/>
            <person name="Macdonald P."/>
            <person name="Melnikov A."/>
            <person name="Raley C."/>
            <person name="Sassi M."/>
            <person name="Sherman B.T."/>
            <person name="Song X."/>
            <person name="Sykes S."/>
            <person name="Tran B."/>
            <person name="Walsh L."/>
            <person name="Xia Y."/>
            <person name="Yang J."/>
            <person name="Young S."/>
            <person name="Zeng Q."/>
            <person name="Zheng X."/>
            <person name="Stephens R."/>
            <person name="Nusbaum C."/>
            <person name="Birren B.W."/>
            <person name="Azadi P."/>
            <person name="Lempicki R.A."/>
            <person name="Cuomo C.A."/>
            <person name="Kovacs J.A."/>
        </authorList>
    </citation>
    <scope>NUCLEOTIDE SEQUENCE [LARGE SCALE GENOMIC DNA]</scope>
    <source>
        <strain evidence="10">B80</strain>
    </source>
</reference>
<comment type="subunit">
    <text evidence="8">Component of the Mediator complex.</text>
</comment>
<evidence type="ECO:0000256" key="7">
    <source>
        <dbReference type="ARBA" id="ARBA00031257"/>
    </source>
</evidence>
<dbReference type="PANTHER" id="PTHR13208:SF2">
    <property type="entry name" value="MEDIATOR OF RNA POLYMERASE II TRANSCRIPTION SUBUNIT 4"/>
    <property type="match status" value="1"/>
</dbReference>
<evidence type="ECO:0000313" key="9">
    <source>
        <dbReference type="EMBL" id="KTW26414.1"/>
    </source>
</evidence>
<comment type="subcellular location">
    <subcellularLocation>
        <location evidence="1 8">Nucleus</location>
    </subcellularLocation>
</comment>
<keyword evidence="4 8" id="KW-0805">Transcription regulation</keyword>
<evidence type="ECO:0000256" key="6">
    <source>
        <dbReference type="ARBA" id="ARBA00023242"/>
    </source>
</evidence>
<keyword evidence="8" id="KW-0010">Activator</keyword>
<evidence type="ECO:0000256" key="3">
    <source>
        <dbReference type="ARBA" id="ARBA00020629"/>
    </source>
</evidence>
<organism evidence="9 10">
    <name type="scientific">Pneumocystis carinii (strain B80)</name>
    <name type="common">Rat pneumocystis pneumonia agent</name>
    <name type="synonym">Pneumocystis carinii f. sp. carinii</name>
    <dbReference type="NCBI Taxonomy" id="1408658"/>
    <lineage>
        <taxon>Eukaryota</taxon>
        <taxon>Fungi</taxon>
        <taxon>Dikarya</taxon>
        <taxon>Ascomycota</taxon>
        <taxon>Taphrinomycotina</taxon>
        <taxon>Pneumocystomycetes</taxon>
        <taxon>Pneumocystaceae</taxon>
        <taxon>Pneumocystis</taxon>
    </lineage>
</organism>
<dbReference type="InterPro" id="IPR019258">
    <property type="entry name" value="Mediator_Med4"/>
</dbReference>
<dbReference type="VEuPathDB" id="FungiDB:T552_02895"/>
<keyword evidence="6 8" id="KW-0539">Nucleus</keyword>
<dbReference type="GO" id="GO:0070847">
    <property type="term" value="C:core mediator complex"/>
    <property type="evidence" value="ECO:0007669"/>
    <property type="project" value="TreeGrafter"/>
</dbReference>
<evidence type="ECO:0000256" key="2">
    <source>
        <dbReference type="ARBA" id="ARBA00009626"/>
    </source>
</evidence>
<evidence type="ECO:0000256" key="4">
    <source>
        <dbReference type="ARBA" id="ARBA00023015"/>
    </source>
</evidence>
<proteinExistence type="inferred from homology"/>
<protein>
    <recommendedName>
        <fullName evidence="3 8">Mediator of RNA polymerase II transcription subunit 4</fullName>
    </recommendedName>
    <alternativeName>
        <fullName evidence="7 8">Mediator complex subunit 4</fullName>
    </alternativeName>
</protein>
<comment type="similarity">
    <text evidence="2 8">Belongs to the Mediator complex subunit 4 family.</text>
</comment>
<dbReference type="GO" id="GO:0016592">
    <property type="term" value="C:mediator complex"/>
    <property type="evidence" value="ECO:0007669"/>
    <property type="project" value="InterPro"/>
</dbReference>
<name>A0A0W4ZDN6_PNEC8</name>
<sequence>MNCSAFDTLATTATAFCNSFVNPPNPTLILTQTIKLLEANAAFQQLLDQLAIHQRNIIRIKTLIDETSALNQQIDKSLHYLLNSRQRLHQTNLSDKTFLSAEKIPHTMLLDYAAKISKYSSAPDGYNPAKGLYGTTPAYFPWPPEDAMRKGVLMAPQVESNLSKKTKSSPIKNDMHINDSDLITQITPPLKSPETNVFMGLDLYDPKDQNESNN</sequence>
<accession>A0A0W4ZDN6</accession>